<name>A0A5B7CMQ6_PORTR</name>
<evidence type="ECO:0000313" key="2">
    <source>
        <dbReference type="Proteomes" id="UP000324222"/>
    </source>
</evidence>
<organism evidence="1 2">
    <name type="scientific">Portunus trituberculatus</name>
    <name type="common">Swimming crab</name>
    <name type="synonym">Neptunus trituberculatus</name>
    <dbReference type="NCBI Taxonomy" id="210409"/>
    <lineage>
        <taxon>Eukaryota</taxon>
        <taxon>Metazoa</taxon>
        <taxon>Ecdysozoa</taxon>
        <taxon>Arthropoda</taxon>
        <taxon>Crustacea</taxon>
        <taxon>Multicrustacea</taxon>
        <taxon>Malacostraca</taxon>
        <taxon>Eumalacostraca</taxon>
        <taxon>Eucarida</taxon>
        <taxon>Decapoda</taxon>
        <taxon>Pleocyemata</taxon>
        <taxon>Brachyura</taxon>
        <taxon>Eubrachyura</taxon>
        <taxon>Portunoidea</taxon>
        <taxon>Portunidae</taxon>
        <taxon>Portuninae</taxon>
        <taxon>Portunus</taxon>
    </lineage>
</organism>
<proteinExistence type="predicted"/>
<sequence>MFENWKKKYGGEGSKAASRACQAQAWSWLIGEAAVVVMVVEVVQRGEVARAGEWMKLVAQAVPDGTGLNGTEATVDRFGNI</sequence>
<reference evidence="1 2" key="1">
    <citation type="submission" date="2019-05" db="EMBL/GenBank/DDBJ databases">
        <title>Another draft genome of Portunus trituberculatus and its Hox gene families provides insights of decapod evolution.</title>
        <authorList>
            <person name="Jeong J.-H."/>
            <person name="Song I."/>
            <person name="Kim S."/>
            <person name="Choi T."/>
            <person name="Kim D."/>
            <person name="Ryu S."/>
            <person name="Kim W."/>
        </authorList>
    </citation>
    <scope>NUCLEOTIDE SEQUENCE [LARGE SCALE GENOMIC DNA]</scope>
    <source>
        <tissue evidence="1">Muscle</tissue>
    </source>
</reference>
<dbReference type="EMBL" id="VSRR010000097">
    <property type="protein sequence ID" value="MPC10024.1"/>
    <property type="molecule type" value="Genomic_DNA"/>
</dbReference>
<dbReference type="AlphaFoldDB" id="A0A5B7CMQ6"/>
<keyword evidence="2" id="KW-1185">Reference proteome</keyword>
<dbReference type="Proteomes" id="UP000324222">
    <property type="component" value="Unassembled WGS sequence"/>
</dbReference>
<evidence type="ECO:0000313" key="1">
    <source>
        <dbReference type="EMBL" id="MPC10024.1"/>
    </source>
</evidence>
<protein>
    <submittedName>
        <fullName evidence="1">Uncharacterized protein</fullName>
    </submittedName>
</protein>
<accession>A0A5B7CMQ6</accession>
<gene>
    <name evidence="1" type="ORF">E2C01_002650</name>
</gene>
<comment type="caution">
    <text evidence="1">The sequence shown here is derived from an EMBL/GenBank/DDBJ whole genome shotgun (WGS) entry which is preliminary data.</text>
</comment>